<protein>
    <recommendedName>
        <fullName evidence="3">YHS domain protein</fullName>
    </recommendedName>
</protein>
<evidence type="ECO:0000313" key="1">
    <source>
        <dbReference type="EMBL" id="ACQ80087.1"/>
    </source>
</evidence>
<keyword evidence="2" id="KW-1185">Reference proteome</keyword>
<dbReference type="Proteomes" id="UP000007962">
    <property type="component" value="Chromosome"/>
</dbReference>
<dbReference type="HOGENOM" id="CLU_1330801_0_0_11"/>
<reference evidence="1 2" key="1">
    <citation type="journal article" date="2009" name="Stand. Genomic Sci.">
        <title>Complete genome sequence of Beutenbergia cavernae type strain (HKI 0122).</title>
        <authorList>
            <person name="Land M."/>
            <person name="Pukall R."/>
            <person name="Abt B."/>
            <person name="Goker M."/>
            <person name="Rohde M."/>
            <person name="Glavina Del Rio T."/>
            <person name="Tice H."/>
            <person name="Copeland A."/>
            <person name="Cheng J.F."/>
            <person name="Lucas S."/>
            <person name="Chen F."/>
            <person name="Nolan M."/>
            <person name="Bruce D."/>
            <person name="Goodwin L."/>
            <person name="Pitluck S."/>
            <person name="Ivanova N."/>
            <person name="Mavromatis K."/>
            <person name="Ovchinnikova G."/>
            <person name="Pati A."/>
            <person name="Chen A."/>
            <person name="Palaniappan K."/>
            <person name="Hauser L."/>
            <person name="Chang Y.J."/>
            <person name="Jefferies C.C."/>
            <person name="Saunders E."/>
            <person name="Brettin T."/>
            <person name="Detter J.C."/>
            <person name="Han C."/>
            <person name="Chain P."/>
            <person name="Bristow J."/>
            <person name="Eisen J.A."/>
            <person name="Markowitz V."/>
            <person name="Hugenholtz P."/>
            <person name="Kyrpides N.C."/>
            <person name="Klenk H.P."/>
            <person name="Lapidus A."/>
        </authorList>
    </citation>
    <scope>NUCLEOTIDE SEQUENCE [LARGE SCALE GENOMIC DNA]</scope>
    <source>
        <strain evidence="2">ATCC BAA-8 / DSM 12333 / NBRC 16432</strain>
    </source>
</reference>
<organism evidence="1 2">
    <name type="scientific">Beutenbergia cavernae (strain ATCC BAA-8 / DSM 12333 / CCUG 43141 / JCM 11478 / NBRC 16432 / NCIMB 13614 / HKI 0122)</name>
    <dbReference type="NCBI Taxonomy" id="471853"/>
    <lineage>
        <taxon>Bacteria</taxon>
        <taxon>Bacillati</taxon>
        <taxon>Actinomycetota</taxon>
        <taxon>Actinomycetes</taxon>
        <taxon>Micrococcales</taxon>
        <taxon>Beutenbergiaceae</taxon>
        <taxon>Beutenbergia</taxon>
    </lineage>
</organism>
<accession>C5C4V9</accession>
<dbReference type="OrthoDB" id="9809270at2"/>
<evidence type="ECO:0008006" key="3">
    <source>
        <dbReference type="Google" id="ProtNLM"/>
    </source>
</evidence>
<dbReference type="eggNOG" id="ENOG502ZSJV">
    <property type="taxonomic scope" value="Bacteria"/>
</dbReference>
<gene>
    <name evidence="1" type="ordered locus">Bcav_1831</name>
</gene>
<sequence length="208" mass="22412">MMLVEITSPAGALTADDRALLAERFRGLVLAPDHAPDETMRRARAMTHLAFRETVDWYSGTGRPDPRAAPPLLVTVTVPDAWREEVARHLMAVIRTAVHQIDASHGWERGVGDLWITAVGVPDGCIGLDGKPSTADDVLRALTEEYRAAREAGTAAPVPEGMLVDPVCGMLVRPGARAITLDHDGETVGFCALGCRDSYAREHDLVLA</sequence>
<dbReference type="EMBL" id="CP001618">
    <property type="protein sequence ID" value="ACQ80087.1"/>
    <property type="molecule type" value="Genomic_DNA"/>
</dbReference>
<evidence type="ECO:0000313" key="2">
    <source>
        <dbReference type="Proteomes" id="UP000007962"/>
    </source>
</evidence>
<proteinExistence type="predicted"/>
<dbReference type="KEGG" id="bcv:Bcav_1831"/>
<dbReference type="AlphaFoldDB" id="C5C4V9"/>
<name>C5C4V9_BEUC1</name>
<dbReference type="STRING" id="471853.Bcav_1831"/>
<dbReference type="RefSeq" id="WP_015882327.1">
    <property type="nucleotide sequence ID" value="NC_012669.1"/>
</dbReference>